<protein>
    <recommendedName>
        <fullName evidence="11 12">ATP synthase subunit a</fullName>
    </recommendedName>
    <alternativeName>
        <fullName evidence="11">ATP synthase F0 sector subunit a</fullName>
    </alternativeName>
    <alternativeName>
        <fullName evidence="11">F-ATPase subunit 6</fullName>
    </alternativeName>
</protein>
<comment type="function">
    <text evidence="11 12">Key component of the proton channel; it plays a direct role in the translocation of protons across the membrane.</text>
</comment>
<dbReference type="Proteomes" id="UP000183245">
    <property type="component" value="Unassembled WGS sequence"/>
</dbReference>
<evidence type="ECO:0000256" key="4">
    <source>
        <dbReference type="ARBA" id="ARBA00022547"/>
    </source>
</evidence>
<dbReference type="NCBIfam" id="TIGR01131">
    <property type="entry name" value="ATP_synt_6_or_A"/>
    <property type="match status" value="1"/>
</dbReference>
<evidence type="ECO:0000256" key="12">
    <source>
        <dbReference type="RuleBase" id="RU000483"/>
    </source>
</evidence>
<sequence length="311" mass="33765">MELIWDKAAHVSIKAEELFEILNYPVTNSLLTTFIVSLIIIGLGILVRKGLKIVPSRLQAVFETLVESLYNLVKSTVPATHVDEFYPLIMTFFIFILMSNWLGLLPGMSGFGLAEPAHEAAVEGEAPEEHADAGSDAIAYAVTDETLTENVTLVDVEAEPMLTSHEEAAETAGEETTAPKFKIVPLLRGATADLNTTIALALIAVASTWYYGIKHLGLKGHLGKFFNLKGIGSFVGILEFIGEFSRIISFSFRLFGNIFAGEVLLAIIGSLIPVFVPIPFLGLEVFVGFIQALVFAMLTMVFLGMAVEKGH</sequence>
<dbReference type="Gene3D" id="1.20.120.220">
    <property type="entry name" value="ATP synthase, F0 complex, subunit A"/>
    <property type="match status" value="1"/>
</dbReference>
<name>A0A1J5IN54_9BACT</name>
<dbReference type="InterPro" id="IPR000568">
    <property type="entry name" value="ATP_synth_F0_asu"/>
</dbReference>
<evidence type="ECO:0000256" key="7">
    <source>
        <dbReference type="ARBA" id="ARBA00022989"/>
    </source>
</evidence>
<dbReference type="Pfam" id="PF00119">
    <property type="entry name" value="ATP-synt_A"/>
    <property type="match status" value="1"/>
</dbReference>
<keyword evidence="8 11" id="KW-0406">Ion transport</keyword>
<dbReference type="GO" id="GO:0045259">
    <property type="term" value="C:proton-transporting ATP synthase complex"/>
    <property type="evidence" value="ECO:0007669"/>
    <property type="project" value="UniProtKB-KW"/>
</dbReference>
<evidence type="ECO:0000256" key="8">
    <source>
        <dbReference type="ARBA" id="ARBA00023065"/>
    </source>
</evidence>
<comment type="subcellular location">
    <subcellularLocation>
        <location evidence="11 12">Cell membrane</location>
        <topology evidence="11 12">Multi-pass membrane protein</topology>
    </subcellularLocation>
    <subcellularLocation>
        <location evidence="1">Membrane</location>
        <topology evidence="1">Multi-pass membrane protein</topology>
    </subcellularLocation>
</comment>
<evidence type="ECO:0000313" key="14">
    <source>
        <dbReference type="Proteomes" id="UP000183245"/>
    </source>
</evidence>
<accession>A0A1J5IN54</accession>
<evidence type="ECO:0000256" key="1">
    <source>
        <dbReference type="ARBA" id="ARBA00004141"/>
    </source>
</evidence>
<feature type="transmembrane region" description="Helical" evidence="11">
    <location>
        <begin position="85"/>
        <end position="105"/>
    </location>
</feature>
<evidence type="ECO:0000256" key="2">
    <source>
        <dbReference type="ARBA" id="ARBA00006810"/>
    </source>
</evidence>
<keyword evidence="9 11" id="KW-0472">Membrane</keyword>
<dbReference type="SUPFAM" id="SSF81336">
    <property type="entry name" value="F1F0 ATP synthase subunit A"/>
    <property type="match status" value="1"/>
</dbReference>
<dbReference type="AlphaFoldDB" id="A0A1J5IN54"/>
<evidence type="ECO:0000256" key="5">
    <source>
        <dbReference type="ARBA" id="ARBA00022692"/>
    </source>
</evidence>
<keyword evidence="5 11" id="KW-0812">Transmembrane</keyword>
<evidence type="ECO:0000256" key="9">
    <source>
        <dbReference type="ARBA" id="ARBA00023136"/>
    </source>
</evidence>
<dbReference type="STRING" id="1817892.AUK40_05685"/>
<dbReference type="GO" id="GO:0046933">
    <property type="term" value="F:proton-transporting ATP synthase activity, rotational mechanism"/>
    <property type="evidence" value="ECO:0007669"/>
    <property type="project" value="UniProtKB-UniRule"/>
</dbReference>
<proteinExistence type="inferred from homology"/>
<dbReference type="HAMAP" id="MF_01393">
    <property type="entry name" value="ATP_synth_a_bact"/>
    <property type="match status" value="1"/>
</dbReference>
<feature type="transmembrane region" description="Helical" evidence="11">
    <location>
        <begin position="254"/>
        <end position="280"/>
    </location>
</feature>
<dbReference type="InterPro" id="IPR045082">
    <property type="entry name" value="ATP_syn_F0_a_bact/chloroplast"/>
</dbReference>
<evidence type="ECO:0000256" key="6">
    <source>
        <dbReference type="ARBA" id="ARBA00022781"/>
    </source>
</evidence>
<dbReference type="InterPro" id="IPR035908">
    <property type="entry name" value="F0_ATP_A_sf"/>
</dbReference>
<gene>
    <name evidence="11" type="primary">atpB</name>
    <name evidence="13" type="ORF">AUK40_05685</name>
</gene>
<dbReference type="GO" id="GO:0042777">
    <property type="term" value="P:proton motive force-driven plasma membrane ATP synthesis"/>
    <property type="evidence" value="ECO:0007669"/>
    <property type="project" value="TreeGrafter"/>
</dbReference>
<feature type="transmembrane region" description="Helical" evidence="11">
    <location>
        <begin position="29"/>
        <end position="47"/>
    </location>
</feature>
<keyword evidence="6 11" id="KW-0375">Hydrogen ion transport</keyword>
<dbReference type="EMBL" id="MNZT01000101">
    <property type="protein sequence ID" value="OIP95826.1"/>
    <property type="molecule type" value="Genomic_DNA"/>
</dbReference>
<keyword evidence="4 11" id="KW-0138">CF(0)</keyword>
<dbReference type="CDD" id="cd00310">
    <property type="entry name" value="ATP-synt_Fo_a_6"/>
    <property type="match status" value="1"/>
</dbReference>
<comment type="caution">
    <text evidence="13">The sequence shown here is derived from an EMBL/GenBank/DDBJ whole genome shotgun (WGS) entry which is preliminary data.</text>
</comment>
<evidence type="ECO:0000313" key="13">
    <source>
        <dbReference type="EMBL" id="OIP95826.1"/>
    </source>
</evidence>
<feature type="transmembrane region" description="Helical" evidence="11">
    <location>
        <begin position="192"/>
        <end position="213"/>
    </location>
</feature>
<dbReference type="PANTHER" id="PTHR42823:SF3">
    <property type="entry name" value="ATP SYNTHASE SUBUNIT A, CHLOROPLASTIC"/>
    <property type="match status" value="1"/>
</dbReference>
<evidence type="ECO:0000256" key="3">
    <source>
        <dbReference type="ARBA" id="ARBA00022448"/>
    </source>
</evidence>
<keyword evidence="10 11" id="KW-0066">ATP synthesis</keyword>
<evidence type="ECO:0000256" key="11">
    <source>
        <dbReference type="HAMAP-Rule" id="MF_01393"/>
    </source>
</evidence>
<keyword evidence="11" id="KW-1003">Cell membrane</keyword>
<keyword evidence="7 11" id="KW-1133">Transmembrane helix</keyword>
<feature type="transmembrane region" description="Helical" evidence="11">
    <location>
        <begin position="286"/>
        <end position="307"/>
    </location>
</feature>
<dbReference type="PROSITE" id="PS00449">
    <property type="entry name" value="ATPASE_A"/>
    <property type="match status" value="1"/>
</dbReference>
<comment type="similarity">
    <text evidence="2 11 12">Belongs to the ATPase A chain family.</text>
</comment>
<reference evidence="13 14" key="1">
    <citation type="journal article" date="2016" name="Environ. Microbiol.">
        <title>Genomic resolution of a cold subsurface aquifer community provides metabolic insights for novel microbes adapted to high CO concentrations.</title>
        <authorList>
            <person name="Probst A.J."/>
            <person name="Castelle C.J."/>
            <person name="Singh A."/>
            <person name="Brown C.T."/>
            <person name="Anantharaman K."/>
            <person name="Sharon I."/>
            <person name="Hug L.A."/>
            <person name="Burstein D."/>
            <person name="Emerson J.B."/>
            <person name="Thomas B.C."/>
            <person name="Banfield J.F."/>
        </authorList>
    </citation>
    <scope>NUCLEOTIDE SEQUENCE [LARGE SCALE GENOMIC DNA]</scope>
    <source>
        <strain evidence="13">CG2_30_54_11</strain>
    </source>
</reference>
<keyword evidence="3 11" id="KW-0813">Transport</keyword>
<dbReference type="InterPro" id="IPR023011">
    <property type="entry name" value="ATP_synth_F0_asu_AS"/>
</dbReference>
<organism evidence="13 14">
    <name type="scientific">Candidatus Wirthbacteria bacterium CG2_30_54_11</name>
    <dbReference type="NCBI Taxonomy" id="1817892"/>
    <lineage>
        <taxon>Bacteria</taxon>
        <taxon>Candidatus Wirthbacteria</taxon>
    </lineage>
</organism>
<dbReference type="GO" id="GO:0005886">
    <property type="term" value="C:plasma membrane"/>
    <property type="evidence" value="ECO:0007669"/>
    <property type="project" value="UniProtKB-SubCell"/>
</dbReference>
<evidence type="ECO:0000256" key="10">
    <source>
        <dbReference type="ARBA" id="ARBA00023310"/>
    </source>
</evidence>
<feature type="transmembrane region" description="Helical" evidence="11">
    <location>
        <begin position="225"/>
        <end position="242"/>
    </location>
</feature>
<dbReference type="PANTHER" id="PTHR42823">
    <property type="entry name" value="ATP SYNTHASE SUBUNIT A, CHLOROPLASTIC"/>
    <property type="match status" value="1"/>
</dbReference>